<protein>
    <submittedName>
        <fullName evidence="2">Uncharacterized protein</fullName>
    </submittedName>
</protein>
<dbReference type="PANTHER" id="PTHR31317:SF3">
    <property type="entry name" value="OS07G0133500 PROTEIN"/>
    <property type="match status" value="1"/>
</dbReference>
<name>A0ABD1LKH5_9FABA</name>
<feature type="compositionally biased region" description="Polar residues" evidence="1">
    <location>
        <begin position="1"/>
        <end position="11"/>
    </location>
</feature>
<evidence type="ECO:0000256" key="1">
    <source>
        <dbReference type="SAM" id="MobiDB-lite"/>
    </source>
</evidence>
<accession>A0ABD1LKH5</accession>
<sequence length="161" mass="17663">MLRSTATNATNPPLRELGGKDSPVASTSMVTPFVAWPGSNRVSRFMAHPATGVWKPWGRLKAWRDRDDSNDLGYLFELIPDTNSGMSAADIVLAEFMVCDVGKRGGRGEVQQIDGRGERAARKLHGRCSGICGGGHRRRSKYECLHAFLSTAEKELCQQVD</sequence>
<dbReference type="InterPro" id="IPR010410">
    <property type="entry name" value="DUF1005"/>
</dbReference>
<dbReference type="Pfam" id="PF06219">
    <property type="entry name" value="DUF1005"/>
    <property type="match status" value="1"/>
</dbReference>
<evidence type="ECO:0000313" key="3">
    <source>
        <dbReference type="Proteomes" id="UP001603857"/>
    </source>
</evidence>
<dbReference type="EMBL" id="JBGMDY010000008">
    <property type="protein sequence ID" value="KAL2324015.1"/>
    <property type="molecule type" value="Genomic_DNA"/>
</dbReference>
<dbReference type="AlphaFoldDB" id="A0ABD1LKH5"/>
<gene>
    <name evidence="2" type="ORF">Fmac_023073</name>
</gene>
<proteinExistence type="predicted"/>
<organism evidence="2 3">
    <name type="scientific">Flemingia macrophylla</name>
    <dbReference type="NCBI Taxonomy" id="520843"/>
    <lineage>
        <taxon>Eukaryota</taxon>
        <taxon>Viridiplantae</taxon>
        <taxon>Streptophyta</taxon>
        <taxon>Embryophyta</taxon>
        <taxon>Tracheophyta</taxon>
        <taxon>Spermatophyta</taxon>
        <taxon>Magnoliopsida</taxon>
        <taxon>eudicotyledons</taxon>
        <taxon>Gunneridae</taxon>
        <taxon>Pentapetalae</taxon>
        <taxon>rosids</taxon>
        <taxon>fabids</taxon>
        <taxon>Fabales</taxon>
        <taxon>Fabaceae</taxon>
        <taxon>Papilionoideae</taxon>
        <taxon>50 kb inversion clade</taxon>
        <taxon>NPAAA clade</taxon>
        <taxon>indigoferoid/millettioid clade</taxon>
        <taxon>Phaseoleae</taxon>
        <taxon>Flemingia</taxon>
    </lineage>
</organism>
<reference evidence="2 3" key="1">
    <citation type="submission" date="2024-08" db="EMBL/GenBank/DDBJ databases">
        <title>Insights into the chromosomal genome structure of Flemingia macrophylla.</title>
        <authorList>
            <person name="Ding Y."/>
            <person name="Zhao Y."/>
            <person name="Bi W."/>
            <person name="Wu M."/>
            <person name="Zhao G."/>
            <person name="Gong Y."/>
            <person name="Li W."/>
            <person name="Zhang P."/>
        </authorList>
    </citation>
    <scope>NUCLEOTIDE SEQUENCE [LARGE SCALE GENOMIC DNA]</scope>
    <source>
        <strain evidence="2">DYQJB</strain>
        <tissue evidence="2">Leaf</tissue>
    </source>
</reference>
<dbReference type="PANTHER" id="PTHR31317">
    <property type="entry name" value="OS08G0163500 PROTEIN"/>
    <property type="match status" value="1"/>
</dbReference>
<comment type="caution">
    <text evidence="2">The sequence shown here is derived from an EMBL/GenBank/DDBJ whole genome shotgun (WGS) entry which is preliminary data.</text>
</comment>
<keyword evidence="3" id="KW-1185">Reference proteome</keyword>
<feature type="region of interest" description="Disordered" evidence="1">
    <location>
        <begin position="1"/>
        <end position="22"/>
    </location>
</feature>
<evidence type="ECO:0000313" key="2">
    <source>
        <dbReference type="EMBL" id="KAL2324015.1"/>
    </source>
</evidence>
<dbReference type="Proteomes" id="UP001603857">
    <property type="component" value="Unassembled WGS sequence"/>
</dbReference>